<name>A0ACB9DPX4_ARCLA</name>
<keyword evidence="2" id="KW-1185">Reference proteome</keyword>
<evidence type="ECO:0000313" key="2">
    <source>
        <dbReference type="Proteomes" id="UP001055879"/>
    </source>
</evidence>
<gene>
    <name evidence="1" type="ORF">L6452_11775</name>
</gene>
<proteinExistence type="predicted"/>
<dbReference type="Proteomes" id="UP001055879">
    <property type="component" value="Linkage Group LG03"/>
</dbReference>
<protein>
    <submittedName>
        <fullName evidence="1">Uncharacterized protein</fullName>
    </submittedName>
</protein>
<dbReference type="EMBL" id="CM042049">
    <property type="protein sequence ID" value="KAI3748592.1"/>
    <property type="molecule type" value="Genomic_DNA"/>
</dbReference>
<reference evidence="1 2" key="2">
    <citation type="journal article" date="2022" name="Mol. Ecol. Resour.">
        <title>The genomes of chicory, endive, great burdock and yacon provide insights into Asteraceae paleo-polyploidization history and plant inulin production.</title>
        <authorList>
            <person name="Fan W."/>
            <person name="Wang S."/>
            <person name="Wang H."/>
            <person name="Wang A."/>
            <person name="Jiang F."/>
            <person name="Liu H."/>
            <person name="Zhao H."/>
            <person name="Xu D."/>
            <person name="Zhang Y."/>
        </authorList>
    </citation>
    <scope>NUCLEOTIDE SEQUENCE [LARGE SCALE GENOMIC DNA]</scope>
    <source>
        <strain evidence="2">cv. Niubang</strain>
    </source>
</reference>
<reference evidence="2" key="1">
    <citation type="journal article" date="2022" name="Mol. Ecol. Resour.">
        <title>The genomes of chicory, endive, great burdock and yacon provide insights into Asteraceae palaeo-polyploidization history and plant inulin production.</title>
        <authorList>
            <person name="Fan W."/>
            <person name="Wang S."/>
            <person name="Wang H."/>
            <person name="Wang A."/>
            <person name="Jiang F."/>
            <person name="Liu H."/>
            <person name="Zhao H."/>
            <person name="Xu D."/>
            <person name="Zhang Y."/>
        </authorList>
    </citation>
    <scope>NUCLEOTIDE SEQUENCE [LARGE SCALE GENOMIC DNA]</scope>
    <source>
        <strain evidence="2">cv. Niubang</strain>
    </source>
</reference>
<accession>A0ACB9DPX4</accession>
<evidence type="ECO:0000313" key="1">
    <source>
        <dbReference type="EMBL" id="KAI3748592.1"/>
    </source>
</evidence>
<sequence>MSDRMKILEGTFVDVKDHKDTNDRSTAKVPSRVPGWLKEVAKIKTDAETISSNENGCFNMKARYQMGKNAWKTTQEIECLLQEGLAFSWADAQKPLRRVYTRSASTSALPSGGGIGDGFKSRDTTFKDALKFLEKDQKTQNNCSSR</sequence>
<comment type="caution">
    <text evidence="1">The sequence shown here is derived from an EMBL/GenBank/DDBJ whole genome shotgun (WGS) entry which is preliminary data.</text>
</comment>
<organism evidence="1 2">
    <name type="scientific">Arctium lappa</name>
    <name type="common">Greater burdock</name>
    <name type="synonym">Lappa major</name>
    <dbReference type="NCBI Taxonomy" id="4217"/>
    <lineage>
        <taxon>Eukaryota</taxon>
        <taxon>Viridiplantae</taxon>
        <taxon>Streptophyta</taxon>
        <taxon>Embryophyta</taxon>
        <taxon>Tracheophyta</taxon>
        <taxon>Spermatophyta</taxon>
        <taxon>Magnoliopsida</taxon>
        <taxon>eudicotyledons</taxon>
        <taxon>Gunneridae</taxon>
        <taxon>Pentapetalae</taxon>
        <taxon>asterids</taxon>
        <taxon>campanulids</taxon>
        <taxon>Asterales</taxon>
        <taxon>Asteraceae</taxon>
        <taxon>Carduoideae</taxon>
        <taxon>Cardueae</taxon>
        <taxon>Arctiinae</taxon>
        <taxon>Arctium</taxon>
    </lineage>
</organism>